<dbReference type="AlphaFoldDB" id="H3NH57"/>
<comment type="caution">
    <text evidence="8">The sequence shown here is derived from an EMBL/GenBank/DDBJ whole genome shotgun (WGS) entry which is preliminary data.</text>
</comment>
<dbReference type="CDD" id="cd24010">
    <property type="entry name" value="ASKHA_NBD_AcK_PK"/>
    <property type="match status" value="1"/>
</dbReference>
<comment type="pathway">
    <text evidence="6">Metabolic intermediate biosynthesis; acetyl-CoA biosynthesis; acetyl-CoA from acetate: step 1/2.</text>
</comment>
<feature type="binding site" evidence="6">
    <location>
        <begin position="287"/>
        <end position="289"/>
    </location>
    <ligand>
        <name>ATP</name>
        <dbReference type="ChEBI" id="CHEBI:30616"/>
    </ligand>
</feature>
<accession>H3NH57</accession>
<protein>
    <recommendedName>
        <fullName evidence="6">Acetate kinase</fullName>
        <ecNumber evidence="6">2.7.2.1</ecNumber>
    </recommendedName>
    <alternativeName>
        <fullName evidence="6">Acetokinase</fullName>
    </alternativeName>
</protein>
<evidence type="ECO:0000256" key="2">
    <source>
        <dbReference type="ARBA" id="ARBA00022679"/>
    </source>
</evidence>
<feature type="binding site" evidence="6">
    <location>
        <position position="94"/>
    </location>
    <ligand>
        <name>substrate</name>
    </ligand>
</feature>
<keyword evidence="5 6" id="KW-0067">ATP-binding</keyword>
<dbReference type="PROSITE" id="PS01075">
    <property type="entry name" value="ACETATE_KINASE_1"/>
    <property type="match status" value="1"/>
</dbReference>
<feature type="binding site" evidence="6">
    <location>
        <begin position="335"/>
        <end position="339"/>
    </location>
    <ligand>
        <name>ATP</name>
        <dbReference type="ChEBI" id="CHEBI:30616"/>
    </ligand>
</feature>
<evidence type="ECO:0000256" key="1">
    <source>
        <dbReference type="ARBA" id="ARBA00008748"/>
    </source>
</evidence>
<feature type="binding site" evidence="6">
    <location>
        <position position="8"/>
    </location>
    <ligand>
        <name>Mg(2+)</name>
        <dbReference type="ChEBI" id="CHEBI:18420"/>
    </ligand>
</feature>
<dbReference type="GO" id="GO:0000287">
    <property type="term" value="F:magnesium ion binding"/>
    <property type="evidence" value="ECO:0007669"/>
    <property type="project" value="UniProtKB-UniRule"/>
</dbReference>
<keyword evidence="3 6" id="KW-0547">Nucleotide-binding</keyword>
<name>H3NH57_9LACT</name>
<evidence type="ECO:0000256" key="4">
    <source>
        <dbReference type="ARBA" id="ARBA00022777"/>
    </source>
</evidence>
<dbReference type="InterPro" id="IPR000890">
    <property type="entry name" value="Aliphatic_acid_kin_short-chain"/>
</dbReference>
<dbReference type="STRING" id="883113.HMPREF9708_00196"/>
<proteinExistence type="inferred from homology"/>
<keyword evidence="2 6" id="KW-0808">Transferase</keyword>
<feature type="binding site" evidence="6">
    <location>
        <position position="387"/>
    </location>
    <ligand>
        <name>Mg(2+)</name>
        <dbReference type="ChEBI" id="CHEBI:18420"/>
    </ligand>
</feature>
<evidence type="ECO:0000256" key="5">
    <source>
        <dbReference type="ARBA" id="ARBA00022840"/>
    </source>
</evidence>
<dbReference type="PANTHER" id="PTHR21060">
    <property type="entry name" value="ACETATE KINASE"/>
    <property type="match status" value="1"/>
</dbReference>
<evidence type="ECO:0000313" key="8">
    <source>
        <dbReference type="EMBL" id="EHR38112.1"/>
    </source>
</evidence>
<comment type="catalytic activity">
    <reaction evidence="6">
        <text>acetate + ATP = acetyl phosphate + ADP</text>
        <dbReference type="Rhea" id="RHEA:11352"/>
        <dbReference type="ChEBI" id="CHEBI:22191"/>
        <dbReference type="ChEBI" id="CHEBI:30089"/>
        <dbReference type="ChEBI" id="CHEBI:30616"/>
        <dbReference type="ChEBI" id="CHEBI:456216"/>
        <dbReference type="EC" id="2.7.2.1"/>
    </reaction>
</comment>
<reference evidence="8 9" key="1">
    <citation type="submission" date="2012-01" db="EMBL/GenBank/DDBJ databases">
        <title>The Genome Sequence of Facklamia languida CCUG 37842.</title>
        <authorList>
            <consortium name="The Broad Institute Genome Sequencing Platform"/>
            <person name="Earl A."/>
            <person name="Ward D."/>
            <person name="Feldgarden M."/>
            <person name="Gevers D."/>
            <person name="Huys G."/>
            <person name="Young S.K."/>
            <person name="Zeng Q."/>
            <person name="Gargeya S."/>
            <person name="Fitzgerald M."/>
            <person name="Haas B."/>
            <person name="Abouelleil A."/>
            <person name="Alvarado L."/>
            <person name="Arachchi H.M."/>
            <person name="Berlin A."/>
            <person name="Chapman S.B."/>
            <person name="Gearin G."/>
            <person name="Goldberg J."/>
            <person name="Griggs A."/>
            <person name="Gujja S."/>
            <person name="Hansen M."/>
            <person name="Heiman D."/>
            <person name="Howarth C."/>
            <person name="Larimer J."/>
            <person name="Lui A."/>
            <person name="MacDonald P.J.P."/>
            <person name="McCowen C."/>
            <person name="Montmayeur A."/>
            <person name="Murphy C."/>
            <person name="Neiman D."/>
            <person name="Pearson M."/>
            <person name="Priest M."/>
            <person name="Roberts A."/>
            <person name="Saif S."/>
            <person name="Shea T."/>
            <person name="Sisk P."/>
            <person name="Stolte C."/>
            <person name="Sykes S."/>
            <person name="Wortman J."/>
            <person name="Nusbaum C."/>
            <person name="Birren B."/>
        </authorList>
    </citation>
    <scope>NUCLEOTIDE SEQUENCE [LARGE SCALE GENOMIC DNA]</scope>
    <source>
        <strain evidence="8 9">CCUG 37842</strain>
    </source>
</reference>
<dbReference type="NCBIfam" id="TIGR00016">
    <property type="entry name" value="ackA"/>
    <property type="match status" value="1"/>
</dbReference>
<gene>
    <name evidence="6" type="primary">ackA</name>
    <name evidence="8" type="ORF">HMPREF9708_00196</name>
</gene>
<feature type="binding site" evidence="6">
    <location>
        <position position="15"/>
    </location>
    <ligand>
        <name>ATP</name>
        <dbReference type="ChEBI" id="CHEBI:30616"/>
    </ligand>
</feature>
<comment type="subunit">
    <text evidence="6">Homodimer.</text>
</comment>
<dbReference type="PIRSF" id="PIRSF000722">
    <property type="entry name" value="Acetate_prop_kin"/>
    <property type="match status" value="1"/>
</dbReference>
<evidence type="ECO:0000256" key="6">
    <source>
        <dbReference type="HAMAP-Rule" id="MF_00020"/>
    </source>
</evidence>
<comment type="similarity">
    <text evidence="1 6 7">Belongs to the acetokinase family.</text>
</comment>
<feature type="site" description="Transition state stabilizer" evidence="6">
    <location>
        <position position="183"/>
    </location>
</feature>
<dbReference type="InterPro" id="IPR023865">
    <property type="entry name" value="Aliphatic_acid_kinase_CS"/>
</dbReference>
<dbReference type="eggNOG" id="COG0282">
    <property type="taxonomic scope" value="Bacteria"/>
</dbReference>
<dbReference type="InterPro" id="IPR043129">
    <property type="entry name" value="ATPase_NBD"/>
</dbReference>
<dbReference type="GO" id="GO:0005737">
    <property type="term" value="C:cytoplasm"/>
    <property type="evidence" value="ECO:0007669"/>
    <property type="project" value="UniProtKB-SubCell"/>
</dbReference>
<feature type="site" description="Transition state stabilizer" evidence="6">
    <location>
        <position position="244"/>
    </location>
</feature>
<dbReference type="GO" id="GO:0006085">
    <property type="term" value="P:acetyl-CoA biosynthetic process"/>
    <property type="evidence" value="ECO:0007669"/>
    <property type="project" value="UniProtKB-UniRule"/>
</dbReference>
<dbReference type="UniPathway" id="UPA00340">
    <property type="reaction ID" value="UER00458"/>
</dbReference>
<dbReference type="PATRIC" id="fig|883113.3.peg.195"/>
<dbReference type="HAMAP" id="MF_00020">
    <property type="entry name" value="Acetate_kinase"/>
    <property type="match status" value="1"/>
</dbReference>
<dbReference type="GO" id="GO:0006083">
    <property type="term" value="P:acetate metabolic process"/>
    <property type="evidence" value="ECO:0007669"/>
    <property type="project" value="TreeGrafter"/>
</dbReference>
<dbReference type="Pfam" id="PF00871">
    <property type="entry name" value="Acetate_kinase"/>
    <property type="match status" value="1"/>
</dbReference>
<comment type="cofactor">
    <cofactor evidence="6">
        <name>Mg(2+)</name>
        <dbReference type="ChEBI" id="CHEBI:18420"/>
    </cofactor>
    <cofactor evidence="6">
        <name>Mn(2+)</name>
        <dbReference type="ChEBI" id="CHEBI:29035"/>
    </cofactor>
    <text evidence="6">Mg(2+). Can also accept Mn(2+).</text>
</comment>
<dbReference type="EC" id="2.7.2.1" evidence="6"/>
<keyword evidence="4 6" id="KW-0418">Kinase</keyword>
<dbReference type="Proteomes" id="UP000006190">
    <property type="component" value="Unassembled WGS sequence"/>
</dbReference>
<keyword evidence="6" id="KW-0479">Metal-binding</keyword>
<keyword evidence="6" id="KW-0963">Cytoplasm</keyword>
<keyword evidence="9" id="KW-1185">Reference proteome</keyword>
<dbReference type="HOGENOM" id="CLU_020352_0_1_9"/>
<dbReference type="PROSITE" id="PS01076">
    <property type="entry name" value="ACETATE_KINASE_2"/>
    <property type="match status" value="1"/>
</dbReference>
<dbReference type="InterPro" id="IPR004372">
    <property type="entry name" value="Ac/propionate_kinase"/>
</dbReference>
<feature type="binding site" evidence="6">
    <location>
        <begin position="211"/>
        <end position="215"/>
    </location>
    <ligand>
        <name>ATP</name>
        <dbReference type="ChEBI" id="CHEBI:30616"/>
    </ligand>
</feature>
<sequence length="400" mass="43857">MAKTMAINAGSSSLKFQIIEMPEEKVLSKGLVERIGLEESNLEIKYTDAEGTDQKFTLQEGIPDHKRAVELLFTNLLDLGVIESFEEITGVGHRIVAGGELFKESTLVDEDVIKNIEALGEFAPLHNPAEAVVIREFQEKLPHAAMVAVFDTSFHTSMPAENYMYSVPYEYYENYSVRKYGAHGTSHQFVAKRAAELVGKPIEDLKIITCHLGNGASITAVQNGQSLDTSMGFTPLAGLTMGTRVGDIDASAIPYIMDKAGVSDINEMINIFNKKSGLLGVSGVSSDMRDVEVAAEEGNERAQLALDIFHNRVIKYIGQYVAIMNGVDVIVFTAGIGENSKETREIVMSNFAYIGAKVDPERNDTRKEAIISADDSEVTIINIPTNEEIAIARDVERLKK</sequence>
<dbReference type="SUPFAM" id="SSF53067">
    <property type="entry name" value="Actin-like ATPase domain"/>
    <property type="match status" value="2"/>
</dbReference>
<dbReference type="Gene3D" id="3.30.420.40">
    <property type="match status" value="2"/>
</dbReference>
<dbReference type="GO" id="GO:0008776">
    <property type="term" value="F:acetate kinase activity"/>
    <property type="evidence" value="ECO:0007669"/>
    <property type="project" value="UniProtKB-UniRule"/>
</dbReference>
<dbReference type="PRINTS" id="PR00471">
    <property type="entry name" value="ACETATEKNASE"/>
</dbReference>
<dbReference type="OrthoDB" id="9802453at2"/>
<comment type="function">
    <text evidence="6">Catalyzes the formation of acetyl phosphate from acetate and ATP. Can also catalyze the reverse reaction.</text>
</comment>
<evidence type="ECO:0000313" key="9">
    <source>
        <dbReference type="Proteomes" id="UP000006190"/>
    </source>
</evidence>
<feature type="active site" description="Proton donor/acceptor" evidence="6">
    <location>
        <position position="151"/>
    </location>
</feature>
<evidence type="ECO:0000256" key="7">
    <source>
        <dbReference type="RuleBase" id="RU003835"/>
    </source>
</evidence>
<keyword evidence="6" id="KW-0460">Magnesium</keyword>
<dbReference type="EMBL" id="AGEG01000002">
    <property type="protein sequence ID" value="EHR38112.1"/>
    <property type="molecule type" value="Genomic_DNA"/>
</dbReference>
<dbReference type="PANTHER" id="PTHR21060:SF15">
    <property type="entry name" value="ACETATE KINASE-RELATED"/>
    <property type="match status" value="1"/>
</dbReference>
<dbReference type="GO" id="GO:0005524">
    <property type="term" value="F:ATP binding"/>
    <property type="evidence" value="ECO:0007669"/>
    <property type="project" value="UniProtKB-KW"/>
</dbReference>
<organism evidence="8 9">
    <name type="scientific">Facklamia languida CCUG 37842</name>
    <dbReference type="NCBI Taxonomy" id="883113"/>
    <lineage>
        <taxon>Bacteria</taxon>
        <taxon>Bacillati</taxon>
        <taxon>Bacillota</taxon>
        <taxon>Bacilli</taxon>
        <taxon>Lactobacillales</taxon>
        <taxon>Aerococcaceae</taxon>
        <taxon>Facklamia</taxon>
    </lineage>
</organism>
<comment type="subcellular location">
    <subcellularLocation>
        <location evidence="6">Cytoplasm</location>
    </subcellularLocation>
</comment>
<dbReference type="RefSeq" id="WP_006308074.1">
    <property type="nucleotide sequence ID" value="NZ_JH601133.1"/>
</dbReference>
<evidence type="ECO:0000256" key="3">
    <source>
        <dbReference type="ARBA" id="ARBA00022741"/>
    </source>
</evidence>